<dbReference type="PANTHER" id="PTHR37543:SF1">
    <property type="entry name" value="CCCH ZINC FINGER DNA BINDING PROTEIN (AFU_ORTHOLOGUE AFUA_5G12760)"/>
    <property type="match status" value="1"/>
</dbReference>
<accession>A0ABP1D3N8</accession>
<dbReference type="PROSITE" id="PS50103">
    <property type="entry name" value="ZF_C3H1"/>
    <property type="match status" value="1"/>
</dbReference>
<proteinExistence type="predicted"/>
<keyword evidence="1" id="KW-0862">Zinc</keyword>
<evidence type="ECO:0000256" key="3">
    <source>
        <dbReference type="SAM" id="MobiDB-lite"/>
    </source>
</evidence>
<keyword evidence="1" id="KW-0479">Metal-binding</keyword>
<feature type="compositionally biased region" description="Polar residues" evidence="3">
    <location>
        <begin position="283"/>
        <end position="293"/>
    </location>
</feature>
<evidence type="ECO:0000313" key="5">
    <source>
        <dbReference type="EMBL" id="CAL1701749.1"/>
    </source>
</evidence>
<feature type="zinc finger region" description="C3H1-type" evidence="1">
    <location>
        <begin position="411"/>
        <end position="439"/>
    </location>
</feature>
<evidence type="ECO:0000313" key="6">
    <source>
        <dbReference type="Proteomes" id="UP001497453"/>
    </source>
</evidence>
<dbReference type="Proteomes" id="UP001497453">
    <property type="component" value="Chromosome 2"/>
</dbReference>
<name>A0ABP1D3N8_9APHY</name>
<dbReference type="PANTHER" id="PTHR37543">
    <property type="entry name" value="CCCH ZINC FINGER DNA BINDING PROTEIN (AFU_ORTHOLOGUE AFUA_5G12760)"/>
    <property type="match status" value="1"/>
</dbReference>
<dbReference type="Pfam" id="PF25540">
    <property type="entry name" value="DUF7923"/>
    <property type="match status" value="1"/>
</dbReference>
<feature type="region of interest" description="Disordered" evidence="3">
    <location>
        <begin position="279"/>
        <end position="370"/>
    </location>
</feature>
<keyword evidence="6" id="KW-1185">Reference proteome</keyword>
<dbReference type="InterPro" id="IPR000571">
    <property type="entry name" value="Znf_CCCH"/>
</dbReference>
<feature type="compositionally biased region" description="Low complexity" evidence="3">
    <location>
        <begin position="312"/>
        <end position="346"/>
    </location>
</feature>
<keyword evidence="1" id="KW-0863">Zinc-finger</keyword>
<dbReference type="EMBL" id="OZ037945">
    <property type="protein sequence ID" value="CAL1701749.1"/>
    <property type="molecule type" value="Genomic_DNA"/>
</dbReference>
<evidence type="ECO:0000256" key="2">
    <source>
        <dbReference type="SAM" id="Coils"/>
    </source>
</evidence>
<evidence type="ECO:0000256" key="1">
    <source>
        <dbReference type="PROSITE-ProRule" id="PRU00723"/>
    </source>
</evidence>
<organism evidence="5 6">
    <name type="scientific">Somion occarium</name>
    <dbReference type="NCBI Taxonomy" id="3059160"/>
    <lineage>
        <taxon>Eukaryota</taxon>
        <taxon>Fungi</taxon>
        <taxon>Dikarya</taxon>
        <taxon>Basidiomycota</taxon>
        <taxon>Agaricomycotina</taxon>
        <taxon>Agaricomycetes</taxon>
        <taxon>Polyporales</taxon>
        <taxon>Cerrenaceae</taxon>
        <taxon>Somion</taxon>
    </lineage>
</organism>
<feature type="coiled-coil region" evidence="2">
    <location>
        <begin position="19"/>
        <end position="53"/>
    </location>
</feature>
<dbReference type="Pfam" id="PF25542">
    <property type="entry name" value="zf-CCCH_12"/>
    <property type="match status" value="1"/>
</dbReference>
<feature type="compositionally biased region" description="Polar residues" evidence="3">
    <location>
        <begin position="347"/>
        <end position="362"/>
    </location>
</feature>
<dbReference type="InterPro" id="IPR057683">
    <property type="entry name" value="DUF7923"/>
</dbReference>
<evidence type="ECO:0000259" key="4">
    <source>
        <dbReference type="PROSITE" id="PS50103"/>
    </source>
</evidence>
<reference evidence="6" key="1">
    <citation type="submission" date="2024-04" db="EMBL/GenBank/DDBJ databases">
        <authorList>
            <person name="Shaw F."/>
            <person name="Minotto A."/>
        </authorList>
    </citation>
    <scope>NUCLEOTIDE SEQUENCE [LARGE SCALE GENOMIC DNA]</scope>
</reference>
<keyword evidence="2" id="KW-0175">Coiled coil</keyword>
<protein>
    <recommendedName>
        <fullName evidence="4">C3H1-type domain-containing protein</fullName>
    </recommendedName>
</protein>
<feature type="domain" description="C3H1-type" evidence="4">
    <location>
        <begin position="411"/>
        <end position="439"/>
    </location>
</feature>
<sequence length="465" mass="50813">MASDSGSHDGTELEIDYHIKELLSGLSALRARQQQAEAEATELREQLEIERRGFRALKEDFVQERDNWKIEKKVYEGHISALKDSDRRVVCLIDGDGTIFSPSYLAQGQIGGHNAAQALVEHIRDYLLQAESVSSSSYELTIYCFLHKKGLAETLGKAGYGEASALFDEFIAGFNQAGHRFLMVDVGAGKENADSKLRAFLADHVRSPSTWKIFLGASHDNGYVPELRSLIAHGQSEKLVLLPGYSEIAFGIKQLGLPSLLIPGLFLDQKINLWASPRATPSRAGTTSVQSSPLPAPSRAATRRGSDAGYFTPATRSRSRAASVRRSSTSLSEVSDSSVSPESSPSQRTASITSDTDVSQGRSPPVNVPLNKLRPAPCNSFYLLKNCENTACSYSHSWVLSPQLLATLSKLAKNAPCHTLISTKECSMGEQCIYSHRCPRGPNCHFKKKGYCKFKLAGMHDEASD</sequence>
<gene>
    <name evidence="5" type="ORF">GFSPODELE1_LOCUS3738</name>
</gene>